<protein>
    <submittedName>
        <fullName evidence="2">IS5 family transposase</fullName>
    </submittedName>
</protein>
<evidence type="ECO:0000313" key="2">
    <source>
        <dbReference type="EMBL" id="HIW01705.1"/>
    </source>
</evidence>
<feature type="domain" description="Transposase IS4-like" evidence="1">
    <location>
        <begin position="1"/>
        <end position="104"/>
    </location>
</feature>
<accession>A0A9D1PY18</accession>
<dbReference type="Pfam" id="PF01609">
    <property type="entry name" value="DDE_Tnp_1"/>
    <property type="match status" value="1"/>
</dbReference>
<evidence type="ECO:0000313" key="3">
    <source>
        <dbReference type="Proteomes" id="UP000886752"/>
    </source>
</evidence>
<sequence>HVAVDSHGMPIRFLITAGNQADCTQGIPLLEDLALQYVLADKGYDTDAIVEYVLSQNAIPVIPPRSNRKEQRDYDKYLYKLRHMVENYFQKAKRWRGLATRYVKTTLSFASYFNIFNTLMWAKVV</sequence>
<dbReference type="AlphaFoldDB" id="A0A9D1PY18"/>
<dbReference type="NCBIfam" id="NF033580">
    <property type="entry name" value="transpos_IS5_3"/>
    <property type="match status" value="1"/>
</dbReference>
<comment type="caution">
    <text evidence="2">The sequence shown here is derived from an EMBL/GenBank/DDBJ whole genome shotgun (WGS) entry which is preliminary data.</text>
</comment>
<evidence type="ECO:0000259" key="1">
    <source>
        <dbReference type="Pfam" id="PF01609"/>
    </source>
</evidence>
<dbReference type="InterPro" id="IPR002559">
    <property type="entry name" value="Transposase_11"/>
</dbReference>
<proteinExistence type="predicted"/>
<dbReference type="GO" id="GO:0006313">
    <property type="term" value="P:DNA transposition"/>
    <property type="evidence" value="ECO:0007669"/>
    <property type="project" value="InterPro"/>
</dbReference>
<name>A0A9D1PY18_9BACT</name>
<dbReference type="PANTHER" id="PTHR30007:SF1">
    <property type="entry name" value="BLR1914 PROTEIN"/>
    <property type="match status" value="1"/>
</dbReference>
<dbReference type="Proteomes" id="UP000886752">
    <property type="component" value="Unassembled WGS sequence"/>
</dbReference>
<gene>
    <name evidence="2" type="ORF">H9894_11055</name>
</gene>
<reference evidence="2" key="1">
    <citation type="journal article" date="2021" name="PeerJ">
        <title>Extensive microbial diversity within the chicken gut microbiome revealed by metagenomics and culture.</title>
        <authorList>
            <person name="Gilroy R."/>
            <person name="Ravi A."/>
            <person name="Getino M."/>
            <person name="Pursley I."/>
            <person name="Horton D.L."/>
            <person name="Alikhan N.F."/>
            <person name="Baker D."/>
            <person name="Gharbi K."/>
            <person name="Hall N."/>
            <person name="Watson M."/>
            <person name="Adriaenssens E.M."/>
            <person name="Foster-Nyarko E."/>
            <person name="Jarju S."/>
            <person name="Secka A."/>
            <person name="Antonio M."/>
            <person name="Oren A."/>
            <person name="Chaudhuri R.R."/>
            <person name="La Ragione R."/>
            <person name="Hildebrand F."/>
            <person name="Pallen M.J."/>
        </authorList>
    </citation>
    <scope>NUCLEOTIDE SEQUENCE</scope>
    <source>
        <strain evidence="2">ChiHecec2B26-446</strain>
    </source>
</reference>
<reference evidence="2" key="2">
    <citation type="submission" date="2021-04" db="EMBL/GenBank/DDBJ databases">
        <authorList>
            <person name="Gilroy R."/>
        </authorList>
    </citation>
    <scope>NUCLEOTIDE SEQUENCE</scope>
    <source>
        <strain evidence="2">ChiHecec2B26-446</strain>
    </source>
</reference>
<dbReference type="PANTHER" id="PTHR30007">
    <property type="entry name" value="PHP DOMAIN PROTEIN"/>
    <property type="match status" value="1"/>
</dbReference>
<organism evidence="2 3">
    <name type="scientific">Candidatus Desulfovibrio intestinipullorum</name>
    <dbReference type="NCBI Taxonomy" id="2838536"/>
    <lineage>
        <taxon>Bacteria</taxon>
        <taxon>Pseudomonadati</taxon>
        <taxon>Thermodesulfobacteriota</taxon>
        <taxon>Desulfovibrionia</taxon>
        <taxon>Desulfovibrionales</taxon>
        <taxon>Desulfovibrionaceae</taxon>
        <taxon>Desulfovibrio</taxon>
    </lineage>
</organism>
<dbReference type="GO" id="GO:0004803">
    <property type="term" value="F:transposase activity"/>
    <property type="evidence" value="ECO:0007669"/>
    <property type="project" value="InterPro"/>
</dbReference>
<feature type="non-terminal residue" evidence="2">
    <location>
        <position position="1"/>
    </location>
</feature>
<dbReference type="EMBL" id="DXHV01000086">
    <property type="protein sequence ID" value="HIW01705.1"/>
    <property type="molecule type" value="Genomic_DNA"/>
</dbReference>
<dbReference type="GO" id="GO:0003677">
    <property type="term" value="F:DNA binding"/>
    <property type="evidence" value="ECO:0007669"/>
    <property type="project" value="InterPro"/>
</dbReference>